<dbReference type="SUPFAM" id="SSF63748">
    <property type="entry name" value="Tudor/PWWP/MBT"/>
    <property type="match status" value="1"/>
</dbReference>
<dbReference type="Proteomes" id="UP001194696">
    <property type="component" value="Unassembled WGS sequence"/>
</dbReference>
<dbReference type="EMBL" id="JAAAIM010000689">
    <property type="protein sequence ID" value="KAG0285210.1"/>
    <property type="molecule type" value="Genomic_DNA"/>
</dbReference>
<dbReference type="Gene3D" id="3.80.10.10">
    <property type="entry name" value="Ribonuclease Inhibitor"/>
    <property type="match status" value="1"/>
</dbReference>
<evidence type="ECO:0000313" key="2">
    <source>
        <dbReference type="EMBL" id="KAG0285210.1"/>
    </source>
</evidence>
<name>A0ABQ7JUK8_9FUNG</name>
<evidence type="ECO:0008006" key="4">
    <source>
        <dbReference type="Google" id="ProtNLM"/>
    </source>
</evidence>
<dbReference type="SUPFAM" id="SSF52047">
    <property type="entry name" value="RNI-like"/>
    <property type="match status" value="1"/>
</dbReference>
<dbReference type="InterPro" id="IPR032675">
    <property type="entry name" value="LRR_dom_sf"/>
</dbReference>
<protein>
    <recommendedName>
        <fullName evidence="4">PWWP domain-containing protein</fullName>
    </recommendedName>
</protein>
<comment type="caution">
    <text evidence="2">The sequence shown here is derived from an EMBL/GenBank/DDBJ whole genome shotgun (WGS) entry which is preliminary data.</text>
</comment>
<evidence type="ECO:0000313" key="3">
    <source>
        <dbReference type="Proteomes" id="UP001194696"/>
    </source>
</evidence>
<proteinExistence type="predicted"/>
<gene>
    <name evidence="2" type="ORF">BGZ96_010480</name>
</gene>
<evidence type="ECO:0000256" key="1">
    <source>
        <dbReference type="SAM" id="MobiDB-lite"/>
    </source>
</evidence>
<reference evidence="2 3" key="1">
    <citation type="journal article" date="2020" name="Fungal Divers.">
        <title>Resolving the Mortierellaceae phylogeny through synthesis of multi-gene phylogenetics and phylogenomics.</title>
        <authorList>
            <person name="Vandepol N."/>
            <person name="Liber J."/>
            <person name="Desiro A."/>
            <person name="Na H."/>
            <person name="Kennedy M."/>
            <person name="Barry K."/>
            <person name="Grigoriev I.V."/>
            <person name="Miller A.N."/>
            <person name="O'Donnell K."/>
            <person name="Stajich J.E."/>
            <person name="Bonito G."/>
        </authorList>
    </citation>
    <scope>NUCLEOTIDE SEQUENCE [LARGE SCALE GENOMIC DNA]</scope>
    <source>
        <strain evidence="2 3">AD045</strain>
    </source>
</reference>
<dbReference type="Gene3D" id="2.30.30.140">
    <property type="match status" value="1"/>
</dbReference>
<dbReference type="CDD" id="cd05162">
    <property type="entry name" value="PWWP"/>
    <property type="match status" value="1"/>
</dbReference>
<keyword evidence="3" id="KW-1185">Reference proteome</keyword>
<sequence length="957" mass="108821">MRQSLPRRHLGMHEGLQAMDILCKSPSLAFLPLYRQPNSLSWNSAEAPLKAVELICRNPRLQELTIRGSWELARHFDQRILQFLRTSSLRFLDIESLECVGLDLTRSILGHCPDTLEELRFALIPLNYVSQYDDSNSSLRLATAAPRILASLRLLTVNCSRPDGDLELVVCDLIRSCPNLQELSLNILCRQLQTVVVPNILRALMNSCPVLNSISMSRATVPEIDMLLFIEQRSGIRTLEMDIQPDHLRSVIPSLSRRYSSTLQALRINTNQLPPNSHGFISTILSSCSTLKELSVDKQIPSGPGIALQDLLFGKWATTSLESLCLTIKDVDLDQDRFFEEWGPYRCMYLGQDEIEPKSEISNFRSHVLLLKQLRETLLAQPKLTSRDIKWKKGWYAIPHEFAEAITDGYLTVERLGWIPLYLIPLYLIDKGIQETAKKRKEEKEETRINQNFMNTILPRFGMQTRRRQKQVAKIDNDTREESLSAAVMDDEVMGDTITESTREDELMEEAAVSVPELPVTPVKTRRRLSEPKPAAASPKRVKSKATASSASSMLQRYSRPMEIPHSDILTLVVWVFDDKYQWWPGKIKPYPPKNNQAKVTRFGTLRPKTITVECVEKRILPFEHSSKERFRHSGSMSSHARAFQEAYKEASAEQLKDDDGLPSMDDVFSHLATLPLASNSPSQKDTICHKTTKADIEYVPDSSLTIPGELLLAQAERGHYYPGRIEAFNSKTNKYKIELATGHYPSLERKRFYTRYQKEFLTCQLGEMQKDEVDENYEDLELESEVVDLYPTLYAVVAGTHDEAGRLKAFLQGGKAKNQLAQRVGPGDFTQDQYMLISRILQSEFLPDLTTTKRIPRLMCHSPSVAGTVTGGEGGFLPMQREGDVTFGYSDIKRVHFVTDVLLPETVTRLTMRRKGMSYKDADKDVLQAVRPRERDHYWVEDIVAARESFLDGSSA</sequence>
<organism evidence="2 3">
    <name type="scientific">Linnemannia gamsii</name>
    <dbReference type="NCBI Taxonomy" id="64522"/>
    <lineage>
        <taxon>Eukaryota</taxon>
        <taxon>Fungi</taxon>
        <taxon>Fungi incertae sedis</taxon>
        <taxon>Mucoromycota</taxon>
        <taxon>Mortierellomycotina</taxon>
        <taxon>Mortierellomycetes</taxon>
        <taxon>Mortierellales</taxon>
        <taxon>Mortierellaceae</taxon>
        <taxon>Linnemannia</taxon>
    </lineage>
</organism>
<accession>A0ABQ7JUK8</accession>
<feature type="region of interest" description="Disordered" evidence="1">
    <location>
        <begin position="524"/>
        <end position="554"/>
    </location>
</feature>